<feature type="transmembrane region" description="Helical" evidence="5">
    <location>
        <begin position="90"/>
        <end position="108"/>
    </location>
</feature>
<feature type="domain" description="HTH luxR-type" evidence="6">
    <location>
        <begin position="345"/>
        <end position="410"/>
    </location>
</feature>
<organism evidence="7 8">
    <name type="scientific">Berryella wangjianweii</name>
    <dbReference type="NCBI Taxonomy" id="2734634"/>
    <lineage>
        <taxon>Bacteria</taxon>
        <taxon>Bacillati</taxon>
        <taxon>Actinomycetota</taxon>
        <taxon>Coriobacteriia</taxon>
        <taxon>Eggerthellales</taxon>
        <taxon>Eggerthellaceae</taxon>
        <taxon>Berryella</taxon>
    </lineage>
</organism>
<evidence type="ECO:0000313" key="7">
    <source>
        <dbReference type="EMBL" id="QKF07954.1"/>
    </source>
</evidence>
<sequence length="413" mass="41306">MALSAGVLSRASARAGASGAKGASGTRGKTGACDAVRGPRSASFPGGVLRRIPLRLMAALALAFFGYGAMRAGGVEGGLAVTGALQSLSPGAPALASCSAIVLAWLFYRWKPVFAFYLAFPLIAVASVVPAALDPLGGGVLFSTALVGAEVVKYLVLFALIDLIVRDGLPALVCLAVMRAAQWAGSFLGQASADALGDPGMVTIAVLIALIAGLLVLVGQSFPAPMGAAASRDAEEREGGAAEGGSSGGRLPEPSDRASGAAGPLGLGGCGEGSSAHGPGPDAGVAEPIYAGEASGARPAAPGDAALAPGDSALAPGSDAGAPGVPDASGADGFRSLSLEGRIELMAARCRLSSREREVLAIWATGHTAAYVEERLRISKSTIKTHLNHIYAKTGTRNRDELLRALEDEATRS</sequence>
<keyword evidence="5" id="KW-0472">Membrane</keyword>
<feature type="transmembrane region" description="Helical" evidence="5">
    <location>
        <begin position="139"/>
        <end position="161"/>
    </location>
</feature>
<evidence type="ECO:0000256" key="4">
    <source>
        <dbReference type="SAM" id="MobiDB-lite"/>
    </source>
</evidence>
<dbReference type="SMART" id="SM00421">
    <property type="entry name" value="HTH_LUXR"/>
    <property type="match status" value="1"/>
</dbReference>
<dbReference type="KEGG" id="bwa:HLV38_00770"/>
<evidence type="ECO:0000256" key="3">
    <source>
        <dbReference type="ARBA" id="ARBA00023163"/>
    </source>
</evidence>
<dbReference type="AlphaFoldDB" id="A0A6M8J388"/>
<feature type="compositionally biased region" description="Gly residues" evidence="4">
    <location>
        <begin position="263"/>
        <end position="272"/>
    </location>
</feature>
<keyword evidence="2" id="KW-0238">DNA-binding</keyword>
<dbReference type="SUPFAM" id="SSF46894">
    <property type="entry name" value="C-terminal effector domain of the bipartite response regulators"/>
    <property type="match status" value="1"/>
</dbReference>
<dbReference type="Gene3D" id="1.10.10.10">
    <property type="entry name" value="Winged helix-like DNA-binding domain superfamily/Winged helix DNA-binding domain"/>
    <property type="match status" value="1"/>
</dbReference>
<protein>
    <submittedName>
        <fullName evidence="7">Helix-turn-helix transcriptional regulator</fullName>
    </submittedName>
</protein>
<keyword evidence="5" id="KW-0812">Transmembrane</keyword>
<evidence type="ECO:0000256" key="5">
    <source>
        <dbReference type="SAM" id="Phobius"/>
    </source>
</evidence>
<keyword evidence="8" id="KW-1185">Reference proteome</keyword>
<feature type="region of interest" description="Disordered" evidence="4">
    <location>
        <begin position="229"/>
        <end position="329"/>
    </location>
</feature>
<feature type="transmembrane region" description="Helical" evidence="5">
    <location>
        <begin position="168"/>
        <end position="188"/>
    </location>
</feature>
<reference evidence="8" key="1">
    <citation type="submission" date="2020-05" db="EMBL/GenBank/DDBJ databases">
        <title>Novel species in genus Nocardioides.</title>
        <authorList>
            <person name="Zhang G."/>
        </authorList>
    </citation>
    <scope>NUCLEOTIDE SEQUENCE [LARGE SCALE GENOMIC DNA]</scope>
    <source>
        <strain evidence="8">zg-1050</strain>
    </source>
</reference>
<feature type="compositionally biased region" description="Low complexity" evidence="4">
    <location>
        <begin position="294"/>
        <end position="317"/>
    </location>
</feature>
<feature type="transmembrane region" description="Helical" evidence="5">
    <location>
        <begin position="200"/>
        <end position="218"/>
    </location>
</feature>
<dbReference type="PANTHER" id="PTHR44688">
    <property type="entry name" value="DNA-BINDING TRANSCRIPTIONAL ACTIVATOR DEVR_DOSR"/>
    <property type="match status" value="1"/>
</dbReference>
<dbReference type="Proteomes" id="UP000503297">
    <property type="component" value="Chromosome"/>
</dbReference>
<dbReference type="InterPro" id="IPR016032">
    <property type="entry name" value="Sig_transdc_resp-reg_C-effctor"/>
</dbReference>
<dbReference type="GO" id="GO:0006355">
    <property type="term" value="P:regulation of DNA-templated transcription"/>
    <property type="evidence" value="ECO:0007669"/>
    <property type="project" value="InterPro"/>
</dbReference>
<dbReference type="PANTHER" id="PTHR44688:SF16">
    <property type="entry name" value="DNA-BINDING TRANSCRIPTIONAL ACTIVATOR DEVR_DOSR"/>
    <property type="match status" value="1"/>
</dbReference>
<gene>
    <name evidence="7" type="ORF">HLV38_00770</name>
</gene>
<feature type="transmembrane region" description="Helical" evidence="5">
    <location>
        <begin position="52"/>
        <end position="70"/>
    </location>
</feature>
<feature type="transmembrane region" description="Helical" evidence="5">
    <location>
        <begin position="115"/>
        <end position="133"/>
    </location>
</feature>
<keyword evidence="1" id="KW-0805">Transcription regulation</keyword>
<dbReference type="Pfam" id="PF00196">
    <property type="entry name" value="GerE"/>
    <property type="match status" value="1"/>
</dbReference>
<dbReference type="CDD" id="cd06170">
    <property type="entry name" value="LuxR_C_like"/>
    <property type="match status" value="1"/>
</dbReference>
<keyword evidence="3" id="KW-0804">Transcription</keyword>
<dbReference type="GO" id="GO:0003677">
    <property type="term" value="F:DNA binding"/>
    <property type="evidence" value="ECO:0007669"/>
    <property type="project" value="UniProtKB-KW"/>
</dbReference>
<evidence type="ECO:0000256" key="1">
    <source>
        <dbReference type="ARBA" id="ARBA00023015"/>
    </source>
</evidence>
<evidence type="ECO:0000259" key="6">
    <source>
        <dbReference type="PROSITE" id="PS50043"/>
    </source>
</evidence>
<dbReference type="EMBL" id="CP053716">
    <property type="protein sequence ID" value="QKF07954.1"/>
    <property type="molecule type" value="Genomic_DNA"/>
</dbReference>
<dbReference type="InterPro" id="IPR000792">
    <property type="entry name" value="Tscrpt_reg_LuxR_C"/>
</dbReference>
<dbReference type="PRINTS" id="PR00038">
    <property type="entry name" value="HTHLUXR"/>
</dbReference>
<dbReference type="PROSITE" id="PS50043">
    <property type="entry name" value="HTH_LUXR_2"/>
    <property type="match status" value="1"/>
</dbReference>
<accession>A0A6M8J388</accession>
<name>A0A6M8J388_9ACTN</name>
<evidence type="ECO:0000256" key="2">
    <source>
        <dbReference type="ARBA" id="ARBA00023125"/>
    </source>
</evidence>
<proteinExistence type="predicted"/>
<keyword evidence="5" id="KW-1133">Transmembrane helix</keyword>
<evidence type="ECO:0000313" key="8">
    <source>
        <dbReference type="Proteomes" id="UP000503297"/>
    </source>
</evidence>
<dbReference type="InterPro" id="IPR036388">
    <property type="entry name" value="WH-like_DNA-bd_sf"/>
</dbReference>